<keyword evidence="6" id="KW-0931">ER-Golgi transport</keyword>
<keyword evidence="8" id="KW-0333">Golgi apparatus</keyword>
<evidence type="ECO:0000256" key="6">
    <source>
        <dbReference type="ARBA" id="ARBA00022892"/>
    </source>
</evidence>
<evidence type="ECO:0000256" key="5">
    <source>
        <dbReference type="ARBA" id="ARBA00022741"/>
    </source>
</evidence>
<keyword evidence="4" id="KW-0519">Myristate</keyword>
<name>A0A9W9FVU1_9EURO</name>
<dbReference type="EMBL" id="JAPQKH010000003">
    <property type="protein sequence ID" value="KAJ5107348.1"/>
    <property type="molecule type" value="Genomic_DNA"/>
</dbReference>
<feature type="binding site" evidence="14">
    <location>
        <position position="31"/>
    </location>
    <ligand>
        <name>Mg(2+)</name>
        <dbReference type="ChEBI" id="CHEBI:18420"/>
    </ligand>
</feature>
<evidence type="ECO:0000256" key="1">
    <source>
        <dbReference type="ARBA" id="ARBA00004555"/>
    </source>
</evidence>
<dbReference type="PROSITE" id="PS51417">
    <property type="entry name" value="ARF"/>
    <property type="match status" value="1"/>
</dbReference>
<keyword evidence="14" id="KW-0479">Metal-binding</keyword>
<evidence type="ECO:0000256" key="11">
    <source>
        <dbReference type="ARBA" id="ARBA00053326"/>
    </source>
</evidence>
<dbReference type="GO" id="GO:0005794">
    <property type="term" value="C:Golgi apparatus"/>
    <property type="evidence" value="ECO:0007669"/>
    <property type="project" value="UniProtKB-SubCell"/>
</dbReference>
<dbReference type="SMART" id="SM00178">
    <property type="entry name" value="SAR"/>
    <property type="match status" value="1"/>
</dbReference>
<dbReference type="Proteomes" id="UP001149165">
    <property type="component" value="Unassembled WGS sequence"/>
</dbReference>
<evidence type="ECO:0000313" key="17">
    <source>
        <dbReference type="Proteomes" id="UP001149165"/>
    </source>
</evidence>
<proteinExistence type="inferred from homology"/>
<evidence type="ECO:0000256" key="9">
    <source>
        <dbReference type="ARBA" id="ARBA00023134"/>
    </source>
</evidence>
<dbReference type="InterPro" id="IPR006689">
    <property type="entry name" value="Small_GTPase_ARF/SAR"/>
</dbReference>
<dbReference type="GO" id="GO:0005525">
    <property type="term" value="F:GTP binding"/>
    <property type="evidence" value="ECO:0007669"/>
    <property type="project" value="UniProtKB-KW"/>
</dbReference>
<protein>
    <recommendedName>
        <fullName evidence="12">ADP-ribosylation factor</fullName>
    </recommendedName>
</protein>
<feature type="binding site" evidence="13">
    <location>
        <begin position="126"/>
        <end position="129"/>
    </location>
    <ligand>
        <name>GTP</name>
        <dbReference type="ChEBI" id="CHEBI:37565"/>
    </ligand>
</feature>
<comment type="caution">
    <text evidence="16">The sequence shown here is derived from an EMBL/GenBank/DDBJ whole genome shotgun (WGS) entry which is preliminary data.</text>
</comment>
<evidence type="ECO:0000256" key="14">
    <source>
        <dbReference type="PIRSR" id="PIRSR606689-2"/>
    </source>
</evidence>
<dbReference type="NCBIfam" id="TIGR00231">
    <property type="entry name" value="small_GTP"/>
    <property type="match status" value="1"/>
</dbReference>
<keyword evidence="10" id="KW-0449">Lipoprotein</keyword>
<organism evidence="16 17">
    <name type="scientific">Penicillium angulare</name>
    <dbReference type="NCBI Taxonomy" id="116970"/>
    <lineage>
        <taxon>Eukaryota</taxon>
        <taxon>Fungi</taxon>
        <taxon>Dikarya</taxon>
        <taxon>Ascomycota</taxon>
        <taxon>Pezizomycotina</taxon>
        <taxon>Eurotiomycetes</taxon>
        <taxon>Eurotiomycetidae</taxon>
        <taxon>Eurotiales</taxon>
        <taxon>Aspergillaceae</taxon>
        <taxon>Penicillium</taxon>
    </lineage>
</organism>
<evidence type="ECO:0000256" key="7">
    <source>
        <dbReference type="ARBA" id="ARBA00022927"/>
    </source>
</evidence>
<feature type="binding site" evidence="13">
    <location>
        <position position="70"/>
    </location>
    <ligand>
        <name>GTP</name>
        <dbReference type="ChEBI" id="CHEBI:37565"/>
    </ligand>
</feature>
<keyword evidence="14" id="KW-0460">Magnesium</keyword>
<evidence type="ECO:0000256" key="4">
    <source>
        <dbReference type="ARBA" id="ARBA00022707"/>
    </source>
</evidence>
<dbReference type="GO" id="GO:0046872">
    <property type="term" value="F:metal ion binding"/>
    <property type="evidence" value="ECO:0007669"/>
    <property type="project" value="UniProtKB-KW"/>
</dbReference>
<dbReference type="GO" id="GO:0003924">
    <property type="term" value="F:GTPase activity"/>
    <property type="evidence" value="ECO:0007669"/>
    <property type="project" value="InterPro"/>
</dbReference>
<evidence type="ECO:0000256" key="2">
    <source>
        <dbReference type="ARBA" id="ARBA00010290"/>
    </source>
</evidence>
<feature type="binding site" evidence="13">
    <location>
        <begin position="24"/>
        <end position="31"/>
    </location>
    <ligand>
        <name>GTP</name>
        <dbReference type="ChEBI" id="CHEBI:37565"/>
    </ligand>
</feature>
<comment type="similarity">
    <text evidence="2 15">Belongs to the small GTPase superfamily. Arf family.</text>
</comment>
<dbReference type="GO" id="GO:0016192">
    <property type="term" value="P:vesicle-mediated transport"/>
    <property type="evidence" value="ECO:0007669"/>
    <property type="project" value="UniProtKB-KW"/>
</dbReference>
<dbReference type="SMART" id="SM00177">
    <property type="entry name" value="ARF"/>
    <property type="match status" value="1"/>
</dbReference>
<keyword evidence="5 13" id="KW-0547">Nucleotide-binding</keyword>
<dbReference type="PRINTS" id="PR00328">
    <property type="entry name" value="SAR1GTPBP"/>
</dbReference>
<comment type="function">
    <text evidence="11">GTP-binding protein involved in protein trafficking; may modulate vesicle budding and uncoating within the Golgi apparatus.</text>
</comment>
<dbReference type="InterPro" id="IPR005225">
    <property type="entry name" value="Small_GTP-bd"/>
</dbReference>
<evidence type="ECO:0000256" key="15">
    <source>
        <dbReference type="RuleBase" id="RU003925"/>
    </source>
</evidence>
<keyword evidence="3" id="KW-0813">Transport</keyword>
<dbReference type="SUPFAM" id="SSF52540">
    <property type="entry name" value="P-loop containing nucleoside triphosphate hydrolases"/>
    <property type="match status" value="1"/>
</dbReference>
<evidence type="ECO:0000256" key="10">
    <source>
        <dbReference type="ARBA" id="ARBA00023288"/>
    </source>
</evidence>
<dbReference type="InterPro" id="IPR027417">
    <property type="entry name" value="P-loop_NTPase"/>
</dbReference>
<dbReference type="InterPro" id="IPR024156">
    <property type="entry name" value="Small_GTPase_ARF"/>
</dbReference>
<dbReference type="PANTHER" id="PTHR11711">
    <property type="entry name" value="ADP RIBOSYLATION FACTOR-RELATED"/>
    <property type="match status" value="1"/>
</dbReference>
<evidence type="ECO:0000256" key="8">
    <source>
        <dbReference type="ARBA" id="ARBA00023034"/>
    </source>
</evidence>
<gene>
    <name evidence="16" type="ORF">N7456_004023</name>
</gene>
<dbReference type="FunFam" id="3.40.50.300:FF:003500">
    <property type="entry name" value="ADP-ribosylation factor 1"/>
    <property type="match status" value="1"/>
</dbReference>
<reference evidence="16" key="1">
    <citation type="submission" date="2022-11" db="EMBL/GenBank/DDBJ databases">
        <authorList>
            <person name="Petersen C."/>
        </authorList>
    </citation>
    <scope>NUCLEOTIDE SEQUENCE</scope>
    <source>
        <strain evidence="16">IBT 30069</strain>
    </source>
</reference>
<dbReference type="AlphaFoldDB" id="A0A9W9FVU1"/>
<evidence type="ECO:0000256" key="13">
    <source>
        <dbReference type="PIRSR" id="PIRSR606689-1"/>
    </source>
</evidence>
<keyword evidence="7" id="KW-0653">Protein transport</keyword>
<sequence length="184" mass="20807">MGLTVSKLLDKLRGKNKTRIVVVGIDGAGKTTLLHKLKLGEIATVAPLTGFNVDTVEYKSITFLAWDLVGRDEVRSLWRKYFQSTQAIIFVVDSSDRDRIPIVREELWRLLMDDTLKDALLLIFANKQDLPNAMNPEELTDKLSLHGLGHRPWHTQPACAISGEGLYKGLEWVSKRLPKVDETR</sequence>
<evidence type="ECO:0000313" key="16">
    <source>
        <dbReference type="EMBL" id="KAJ5107348.1"/>
    </source>
</evidence>
<dbReference type="GO" id="GO:0015031">
    <property type="term" value="P:protein transport"/>
    <property type="evidence" value="ECO:0007669"/>
    <property type="project" value="UniProtKB-KW"/>
</dbReference>
<dbReference type="Pfam" id="PF00025">
    <property type="entry name" value="Arf"/>
    <property type="match status" value="1"/>
</dbReference>
<dbReference type="Gene3D" id="3.40.50.300">
    <property type="entry name" value="P-loop containing nucleotide triphosphate hydrolases"/>
    <property type="match status" value="1"/>
</dbReference>
<evidence type="ECO:0000256" key="3">
    <source>
        <dbReference type="ARBA" id="ARBA00022448"/>
    </source>
</evidence>
<comment type="subcellular location">
    <subcellularLocation>
        <location evidence="1">Golgi apparatus</location>
    </subcellularLocation>
</comment>
<evidence type="ECO:0000256" key="12">
    <source>
        <dbReference type="ARBA" id="ARBA00070396"/>
    </source>
</evidence>
<keyword evidence="9 13" id="KW-0342">GTP-binding</keyword>
<dbReference type="OrthoDB" id="10279013at2759"/>
<keyword evidence="17" id="KW-1185">Reference proteome</keyword>
<accession>A0A9W9FVU1</accession>
<reference evidence="16" key="2">
    <citation type="journal article" date="2023" name="IMA Fungus">
        <title>Comparative genomic study of the Penicillium genus elucidates a diverse pangenome and 15 lateral gene transfer events.</title>
        <authorList>
            <person name="Petersen C."/>
            <person name="Sorensen T."/>
            <person name="Nielsen M.R."/>
            <person name="Sondergaard T.E."/>
            <person name="Sorensen J.L."/>
            <person name="Fitzpatrick D.A."/>
            <person name="Frisvad J.C."/>
            <person name="Nielsen K.L."/>
        </authorList>
    </citation>
    <scope>NUCLEOTIDE SEQUENCE</scope>
    <source>
        <strain evidence="16">IBT 30069</strain>
    </source>
</reference>